<name>A0A4S2B0G3_9BACE</name>
<protein>
    <submittedName>
        <fullName evidence="1">6-bladed beta-propeller</fullName>
    </submittedName>
</protein>
<organism evidence="1 2">
    <name type="scientific">Bacteroides muris</name>
    <name type="common">ex Afrizal et al. 2022</name>
    <dbReference type="NCBI Taxonomy" id="2516960"/>
    <lineage>
        <taxon>Bacteria</taxon>
        <taxon>Pseudomonadati</taxon>
        <taxon>Bacteroidota</taxon>
        <taxon>Bacteroidia</taxon>
        <taxon>Bacteroidales</taxon>
        <taxon>Bacteroidaceae</taxon>
        <taxon>Bacteroides</taxon>
    </lineage>
</organism>
<evidence type="ECO:0000313" key="2">
    <source>
        <dbReference type="Proteomes" id="UP000310532"/>
    </source>
</evidence>
<gene>
    <name evidence="1" type="ORF">E5355_08005</name>
</gene>
<comment type="caution">
    <text evidence="1">The sequence shown here is derived from an EMBL/GenBank/DDBJ whole genome shotgun (WGS) entry which is preliminary data.</text>
</comment>
<dbReference type="SUPFAM" id="SSF75011">
    <property type="entry name" value="3-carboxy-cis,cis-mucoante lactonizing enzyme"/>
    <property type="match status" value="1"/>
</dbReference>
<dbReference type="AlphaFoldDB" id="A0A4S2B0G3"/>
<proteinExistence type="predicted"/>
<dbReference type="Pfam" id="PF17170">
    <property type="entry name" value="DUF5128"/>
    <property type="match status" value="1"/>
</dbReference>
<dbReference type="Proteomes" id="UP000310532">
    <property type="component" value="Unassembled WGS sequence"/>
</dbReference>
<dbReference type="PROSITE" id="PS51257">
    <property type="entry name" value="PROKAR_LIPOPROTEIN"/>
    <property type="match status" value="1"/>
</dbReference>
<dbReference type="EMBL" id="SRYZ01000013">
    <property type="protein sequence ID" value="TGY06902.1"/>
    <property type="molecule type" value="Genomic_DNA"/>
</dbReference>
<keyword evidence="2" id="KW-1185">Reference proteome</keyword>
<sequence>MKCIRELLFVLLSFIIGSCTHNSDMEKYQQKRDDVVDVHALIKEIPIDDVLIGSIARPFLLGDYLIIGDYKSSDKLIHIFDKNDFSYLASTAYVGQGPNEITVMGHIGIDEERHCFYVSDHGKQKIYSYDIDSVFANSDYVPTVKTEMNMTRFPDKYQYINDTLSYALMIEPTSTSTFNQSVAKWNMRSGTFEPMPYQHPDITKKRISFAVSQENDVYVECYTFHDLMSICKLDGSLKCNVYGPSWDKKESKKIHHYGNVMFCKDKIVAAYSGGDNKSKAYNPTRFFVFGLNGDYLKTLDVGFQIVSFCYDKDCDRIIMNLDDEIQFGYLDLDKII</sequence>
<evidence type="ECO:0000313" key="1">
    <source>
        <dbReference type="EMBL" id="TGY06902.1"/>
    </source>
</evidence>
<reference evidence="1 2" key="1">
    <citation type="submission" date="2019-04" db="EMBL/GenBank/DDBJ databases">
        <title>Microbes associate with the intestines of laboratory mice.</title>
        <authorList>
            <person name="Navarre W."/>
            <person name="Wong E."/>
            <person name="Huang K."/>
            <person name="Tropini C."/>
            <person name="Ng K."/>
            <person name="Yu B."/>
        </authorList>
    </citation>
    <scope>NUCLEOTIDE SEQUENCE [LARGE SCALE GENOMIC DNA]</scope>
    <source>
        <strain evidence="1 2">NM69_E16B</strain>
    </source>
</reference>
<accession>A0A4S2B0G3</accession>